<evidence type="ECO:0000313" key="2">
    <source>
        <dbReference type="Proteomes" id="UP000002071"/>
    </source>
</evidence>
<dbReference type="InterPro" id="IPR029044">
    <property type="entry name" value="Nucleotide-diphossugar_trans"/>
</dbReference>
<dbReference type="GeneID" id="8382447"/>
<evidence type="ECO:0000313" key="1">
    <source>
        <dbReference type="EMBL" id="ACV10373.1"/>
    </source>
</evidence>
<reference evidence="1 2" key="1">
    <citation type="journal article" date="2009" name="Stand. Genomic Sci.">
        <title>Complete genome sequence of Halorhabdus utahensis type strain (AX-2).</title>
        <authorList>
            <person name="Anderson I."/>
            <person name="Tindall B.J."/>
            <person name="Pomrenke H."/>
            <person name="Goker M."/>
            <person name="Lapidus A."/>
            <person name="Nolan M."/>
            <person name="Copeland A."/>
            <person name="Glavina Del Rio T."/>
            <person name="Chen F."/>
            <person name="Tice H."/>
            <person name="Cheng J.F."/>
            <person name="Lucas S."/>
            <person name="Chertkov O."/>
            <person name="Bruce D."/>
            <person name="Brettin T."/>
            <person name="Detter J.C."/>
            <person name="Han C."/>
            <person name="Goodwin L."/>
            <person name="Land M."/>
            <person name="Hauser L."/>
            <person name="Chang Y.J."/>
            <person name="Jeffries C.D."/>
            <person name="Pitluck S."/>
            <person name="Pati A."/>
            <person name="Mavromatis K."/>
            <person name="Ivanova N."/>
            <person name="Ovchinnikova G."/>
            <person name="Chen A."/>
            <person name="Palaniappan K."/>
            <person name="Chain P."/>
            <person name="Rohde M."/>
            <person name="Bristow J."/>
            <person name="Eisen J.A."/>
            <person name="Markowitz V."/>
            <person name="Hugenholtz P."/>
            <person name="Kyrpides N.C."/>
            <person name="Klenk H.P."/>
        </authorList>
    </citation>
    <scope>NUCLEOTIDE SEQUENCE [LARGE SCALE GENOMIC DNA]</scope>
    <source>
        <strain evidence="2">DSM 12940 / JCM 11049 / AX-2</strain>
    </source>
</reference>
<dbReference type="AlphaFoldDB" id="C7NPS6"/>
<organism evidence="1 2">
    <name type="scientific">Halorhabdus utahensis (strain DSM 12940 / JCM 11049 / AX-2)</name>
    <dbReference type="NCBI Taxonomy" id="519442"/>
    <lineage>
        <taxon>Archaea</taxon>
        <taxon>Methanobacteriati</taxon>
        <taxon>Methanobacteriota</taxon>
        <taxon>Stenosarchaea group</taxon>
        <taxon>Halobacteria</taxon>
        <taxon>Halobacteriales</taxon>
        <taxon>Haloarculaceae</taxon>
        <taxon>Halorhabdus</taxon>
    </lineage>
</organism>
<gene>
    <name evidence="1" type="ordered locus">Huta_0185</name>
</gene>
<dbReference type="eggNOG" id="arCOG04551">
    <property type="taxonomic scope" value="Archaea"/>
</dbReference>
<sequence length="246" mass="26328">MATVVVRADAPISGTALPHLVAETPLTEREAAELYQSALQDVCEAVAGSGADLLVNYRERDEIEDNVEADLRDVVTTALDDPEAARFEVQVGSTPAARIGNTVTHLLESEGESSVAILDPTAVLAARPRLDQASMQLRRNEVVVGPSVNGEVFYAGFTESIDFSGIDGRLDIETIVDRANDAGLAVSTLEMAPTLRTAAQLRSALPVLRARRVGGLPVPERTVARLEELGLRTVENEDSEISVERS</sequence>
<dbReference type="RefSeq" id="WP_012795250.1">
    <property type="nucleotide sequence ID" value="NC_013158.1"/>
</dbReference>
<dbReference type="OrthoDB" id="168607at2157"/>
<protein>
    <recommendedName>
        <fullName evidence="3">DUF2064 domain-containing protein</fullName>
    </recommendedName>
</protein>
<name>C7NPS6_HALUD</name>
<dbReference type="HOGENOM" id="CLU_1131641_0_0_2"/>
<evidence type="ECO:0008006" key="3">
    <source>
        <dbReference type="Google" id="ProtNLM"/>
    </source>
</evidence>
<dbReference type="InterPro" id="IPR018641">
    <property type="entry name" value="Trfase_1_rSAM/seldom-assoc"/>
</dbReference>
<dbReference type="Gene3D" id="3.90.550.10">
    <property type="entry name" value="Spore Coat Polysaccharide Biosynthesis Protein SpsA, Chain A"/>
    <property type="match status" value="1"/>
</dbReference>
<keyword evidence="2" id="KW-1185">Reference proteome</keyword>
<accession>C7NPS6</accession>
<dbReference type="PANTHER" id="PTHR36529:SF1">
    <property type="entry name" value="GLYCOSYLTRANSFERASE"/>
    <property type="match status" value="1"/>
</dbReference>
<dbReference type="KEGG" id="hut:Huta_0185"/>
<dbReference type="EMBL" id="CP001687">
    <property type="protein sequence ID" value="ACV10373.1"/>
    <property type="molecule type" value="Genomic_DNA"/>
</dbReference>
<dbReference type="PANTHER" id="PTHR36529">
    <property type="entry name" value="SLL1095 PROTEIN"/>
    <property type="match status" value="1"/>
</dbReference>
<proteinExistence type="predicted"/>
<dbReference type="Proteomes" id="UP000002071">
    <property type="component" value="Chromosome"/>
</dbReference>